<evidence type="ECO:0000313" key="1">
    <source>
        <dbReference type="EMBL" id="MPC58317.1"/>
    </source>
</evidence>
<comment type="caution">
    <text evidence="1">The sequence shown here is derived from an EMBL/GenBank/DDBJ whole genome shotgun (WGS) entry which is preliminary data.</text>
</comment>
<proteinExistence type="predicted"/>
<protein>
    <submittedName>
        <fullName evidence="1">Uncharacterized protein</fullName>
    </submittedName>
</protein>
<gene>
    <name evidence="1" type="ORF">E2C01_052315</name>
</gene>
<dbReference type="AlphaFoldDB" id="A0A5B7GM53"/>
<keyword evidence="2" id="KW-1185">Reference proteome</keyword>
<sequence length="68" mass="7060">MDPEVVVVVVVWDGVLAVYFNDGDGKETGVDAGVAHALTYCGWRVCLQSSGAVAKGPILVPKVAAFLV</sequence>
<reference evidence="1 2" key="1">
    <citation type="submission" date="2019-05" db="EMBL/GenBank/DDBJ databases">
        <title>Another draft genome of Portunus trituberculatus and its Hox gene families provides insights of decapod evolution.</title>
        <authorList>
            <person name="Jeong J.-H."/>
            <person name="Song I."/>
            <person name="Kim S."/>
            <person name="Choi T."/>
            <person name="Kim D."/>
            <person name="Ryu S."/>
            <person name="Kim W."/>
        </authorList>
    </citation>
    <scope>NUCLEOTIDE SEQUENCE [LARGE SCALE GENOMIC DNA]</scope>
    <source>
        <tissue evidence="1">Muscle</tissue>
    </source>
</reference>
<accession>A0A5B7GM53</accession>
<name>A0A5B7GM53_PORTR</name>
<dbReference type="Proteomes" id="UP000324222">
    <property type="component" value="Unassembled WGS sequence"/>
</dbReference>
<dbReference type="EMBL" id="VSRR010015564">
    <property type="protein sequence ID" value="MPC58317.1"/>
    <property type="molecule type" value="Genomic_DNA"/>
</dbReference>
<evidence type="ECO:0000313" key="2">
    <source>
        <dbReference type="Proteomes" id="UP000324222"/>
    </source>
</evidence>
<organism evidence="1 2">
    <name type="scientific">Portunus trituberculatus</name>
    <name type="common">Swimming crab</name>
    <name type="synonym">Neptunus trituberculatus</name>
    <dbReference type="NCBI Taxonomy" id="210409"/>
    <lineage>
        <taxon>Eukaryota</taxon>
        <taxon>Metazoa</taxon>
        <taxon>Ecdysozoa</taxon>
        <taxon>Arthropoda</taxon>
        <taxon>Crustacea</taxon>
        <taxon>Multicrustacea</taxon>
        <taxon>Malacostraca</taxon>
        <taxon>Eumalacostraca</taxon>
        <taxon>Eucarida</taxon>
        <taxon>Decapoda</taxon>
        <taxon>Pleocyemata</taxon>
        <taxon>Brachyura</taxon>
        <taxon>Eubrachyura</taxon>
        <taxon>Portunoidea</taxon>
        <taxon>Portunidae</taxon>
        <taxon>Portuninae</taxon>
        <taxon>Portunus</taxon>
    </lineage>
</organism>